<protein>
    <submittedName>
        <fullName evidence="1">Uncharacterized protein</fullName>
    </submittedName>
</protein>
<comment type="caution">
    <text evidence="1">The sequence shown here is derived from an EMBL/GenBank/DDBJ whole genome shotgun (WGS) entry which is preliminary data.</text>
</comment>
<dbReference type="AlphaFoldDB" id="A0A1F5EIL4"/>
<gene>
    <name evidence="1" type="ORF">A2442_00265</name>
</gene>
<name>A0A1F5EIL4_9BACT</name>
<dbReference type="EMBL" id="MFAE01000009">
    <property type="protein sequence ID" value="OGD67046.1"/>
    <property type="molecule type" value="Genomic_DNA"/>
</dbReference>
<reference evidence="1 2" key="1">
    <citation type="journal article" date="2016" name="Nat. Commun.">
        <title>Thousands of microbial genomes shed light on interconnected biogeochemical processes in an aquifer system.</title>
        <authorList>
            <person name="Anantharaman K."/>
            <person name="Brown C.T."/>
            <person name="Hug L.A."/>
            <person name="Sharon I."/>
            <person name="Castelle C.J."/>
            <person name="Probst A.J."/>
            <person name="Thomas B.C."/>
            <person name="Singh A."/>
            <person name="Wilkins M.J."/>
            <person name="Karaoz U."/>
            <person name="Brodie E.L."/>
            <person name="Williams K.H."/>
            <person name="Hubbard S.S."/>
            <person name="Banfield J.F."/>
        </authorList>
    </citation>
    <scope>NUCLEOTIDE SEQUENCE [LARGE SCALE GENOMIC DNA]</scope>
</reference>
<dbReference type="PROSITE" id="PS51257">
    <property type="entry name" value="PROKAR_LIPOPROTEIN"/>
    <property type="match status" value="1"/>
</dbReference>
<evidence type="ECO:0000313" key="2">
    <source>
        <dbReference type="Proteomes" id="UP000179003"/>
    </source>
</evidence>
<sequence>MKKMQVEGLPTFVACGGTGMGCLAIQPREGGGFAILNTNNPSKLLKISARNLAAFFGVVTKTSSWRRDVYQEWGFKLERGRDPKKGDLFLVCNSNDGCRVVASEGEWQEFLKEIGKGQFGELLPGSLQH</sequence>
<evidence type="ECO:0000313" key="1">
    <source>
        <dbReference type="EMBL" id="OGD67046.1"/>
    </source>
</evidence>
<dbReference type="Proteomes" id="UP000179003">
    <property type="component" value="Unassembled WGS sequence"/>
</dbReference>
<proteinExistence type="predicted"/>
<organism evidence="1 2">
    <name type="scientific">Candidatus Campbellbacteria bacterium RIFOXYC2_FULL_35_25</name>
    <dbReference type="NCBI Taxonomy" id="1797582"/>
    <lineage>
        <taxon>Bacteria</taxon>
        <taxon>Candidatus Campbelliibacteriota</taxon>
    </lineage>
</organism>
<accession>A0A1F5EIL4</accession>